<dbReference type="InterPro" id="IPR001926">
    <property type="entry name" value="TrpB-like_PALP"/>
</dbReference>
<dbReference type="GO" id="GO:0009097">
    <property type="term" value="P:isoleucine biosynthetic process"/>
    <property type="evidence" value="ECO:0007669"/>
    <property type="project" value="TreeGrafter"/>
</dbReference>
<keyword evidence="2" id="KW-0663">Pyridoxal phosphate</keyword>
<accession>A0A502DEV3</accession>
<dbReference type="InterPro" id="IPR036052">
    <property type="entry name" value="TrpB-like_PALP_sf"/>
</dbReference>
<comment type="cofactor">
    <cofactor evidence="1">
        <name>pyridoxal 5'-phosphate</name>
        <dbReference type="ChEBI" id="CHEBI:597326"/>
    </cofactor>
</comment>
<evidence type="ECO:0000313" key="6">
    <source>
        <dbReference type="Proteomes" id="UP000319212"/>
    </source>
</evidence>
<dbReference type="GO" id="GO:0006565">
    <property type="term" value="P:L-serine catabolic process"/>
    <property type="evidence" value="ECO:0007669"/>
    <property type="project" value="TreeGrafter"/>
</dbReference>
<keyword evidence="3" id="KW-0456">Lyase</keyword>
<dbReference type="PANTHER" id="PTHR48078">
    <property type="entry name" value="THREONINE DEHYDRATASE, MITOCHONDRIAL-RELATED"/>
    <property type="match status" value="1"/>
</dbReference>
<dbReference type="Pfam" id="PF00291">
    <property type="entry name" value="PALP"/>
    <property type="match status" value="1"/>
</dbReference>
<dbReference type="GO" id="GO:0006567">
    <property type="term" value="P:L-threonine catabolic process"/>
    <property type="evidence" value="ECO:0007669"/>
    <property type="project" value="TreeGrafter"/>
</dbReference>
<dbReference type="OrthoDB" id="9811476at2"/>
<dbReference type="SUPFAM" id="SSF53686">
    <property type="entry name" value="Tryptophan synthase beta subunit-like PLP-dependent enzymes"/>
    <property type="match status" value="1"/>
</dbReference>
<dbReference type="Gene3D" id="3.40.50.1100">
    <property type="match status" value="2"/>
</dbReference>
<dbReference type="GO" id="GO:0003941">
    <property type="term" value="F:L-serine ammonia-lyase activity"/>
    <property type="evidence" value="ECO:0007669"/>
    <property type="project" value="TreeGrafter"/>
</dbReference>
<evidence type="ECO:0000256" key="1">
    <source>
        <dbReference type="ARBA" id="ARBA00001933"/>
    </source>
</evidence>
<dbReference type="Proteomes" id="UP000319212">
    <property type="component" value="Unassembled WGS sequence"/>
</dbReference>
<organism evidence="5 6">
    <name type="scientific">Variovorax guangxiensis</name>
    <dbReference type="NCBI Taxonomy" id="1775474"/>
    <lineage>
        <taxon>Bacteria</taxon>
        <taxon>Pseudomonadati</taxon>
        <taxon>Pseudomonadota</taxon>
        <taxon>Betaproteobacteria</taxon>
        <taxon>Burkholderiales</taxon>
        <taxon>Comamonadaceae</taxon>
        <taxon>Variovorax</taxon>
    </lineage>
</organism>
<protein>
    <submittedName>
        <fullName evidence="5">Threonine/serine dehydratase</fullName>
    </submittedName>
</protein>
<evidence type="ECO:0000256" key="2">
    <source>
        <dbReference type="ARBA" id="ARBA00022898"/>
    </source>
</evidence>
<dbReference type="EMBL" id="RCZI01000008">
    <property type="protein sequence ID" value="TPG23703.1"/>
    <property type="molecule type" value="Genomic_DNA"/>
</dbReference>
<evidence type="ECO:0000259" key="4">
    <source>
        <dbReference type="Pfam" id="PF00291"/>
    </source>
</evidence>
<name>A0A502DEV3_9BURK</name>
<dbReference type="GO" id="GO:0004794">
    <property type="term" value="F:threonine deaminase activity"/>
    <property type="evidence" value="ECO:0007669"/>
    <property type="project" value="TreeGrafter"/>
</dbReference>
<proteinExistence type="predicted"/>
<reference evidence="5 6" key="1">
    <citation type="journal article" date="2019" name="Environ. Microbiol.">
        <title>Species interactions and distinct microbial communities in high Arctic permafrost affected cryosols are associated with the CH4 and CO2 gas fluxes.</title>
        <authorList>
            <person name="Altshuler I."/>
            <person name="Hamel J."/>
            <person name="Turney S."/>
            <person name="Magnuson E."/>
            <person name="Levesque R."/>
            <person name="Greer C."/>
            <person name="Whyte L.G."/>
        </authorList>
    </citation>
    <scope>NUCLEOTIDE SEQUENCE [LARGE SCALE GENOMIC DNA]</scope>
    <source>
        <strain evidence="5 6">S06.C</strain>
    </source>
</reference>
<dbReference type="PANTHER" id="PTHR48078:SF6">
    <property type="entry name" value="L-THREONINE DEHYDRATASE CATABOLIC TDCB"/>
    <property type="match status" value="1"/>
</dbReference>
<dbReference type="NCBIfam" id="NF006094">
    <property type="entry name" value="PRK08246.1"/>
    <property type="match status" value="1"/>
</dbReference>
<dbReference type="InterPro" id="IPR050147">
    <property type="entry name" value="Ser/Thr_Dehydratase"/>
</dbReference>
<sequence length="322" mass="33468">MTSAATADWHAEIERAAQRLDAHRGAYLRETPLWKLSPAAFGLPATPGVEIWLKLEHLQVAGSFKARGMMNRLLANDIPSSGVVVASGGNAGIATAAAAHALGVRCEVFLPSVSPEAKRARLRALGAEVTVVGEAYADALAACLTRQRESGALLTHAYDQPEVVAGAGTLGREIEQQGGVPDSVLVSVGGGGLIGGLAGWFGPRSRVVALEPERAPTLFRAREAGEPVDVTVGGVAADSLGAKRIGSIAWEITQREVRDALLLDDDAIRAAQLWLWKEMKLAVEPAAALPLAALQTGAYVPSEGEKVCLIVCGANLDPAGLA</sequence>
<evidence type="ECO:0000313" key="5">
    <source>
        <dbReference type="EMBL" id="TPG23703.1"/>
    </source>
</evidence>
<feature type="domain" description="Tryptophan synthase beta chain-like PALP" evidence="4">
    <location>
        <begin position="29"/>
        <end position="313"/>
    </location>
</feature>
<gene>
    <name evidence="5" type="ORF">EAH82_19770</name>
</gene>
<comment type="caution">
    <text evidence="5">The sequence shown here is derived from an EMBL/GenBank/DDBJ whole genome shotgun (WGS) entry which is preliminary data.</text>
</comment>
<dbReference type="AlphaFoldDB" id="A0A502DEV3"/>
<evidence type="ECO:0000256" key="3">
    <source>
        <dbReference type="ARBA" id="ARBA00023239"/>
    </source>
</evidence>